<keyword evidence="4" id="KW-1185">Reference proteome</keyword>
<gene>
    <name evidence="3" type="ordered locus">DSC_07760</name>
</gene>
<evidence type="ECO:0008006" key="5">
    <source>
        <dbReference type="Google" id="ProtNLM"/>
    </source>
</evidence>
<dbReference type="EMBL" id="CP003093">
    <property type="protein sequence ID" value="AER56203.1"/>
    <property type="molecule type" value="Genomic_DNA"/>
</dbReference>
<feature type="region of interest" description="Disordered" evidence="1">
    <location>
        <begin position="51"/>
        <end position="157"/>
    </location>
</feature>
<accession>G7UTV0</accession>
<dbReference type="Proteomes" id="UP000005870">
    <property type="component" value="Chromosome"/>
</dbReference>
<keyword evidence="2" id="KW-0732">Signal</keyword>
<proteinExistence type="predicted"/>
<dbReference type="HOGENOM" id="CLU_1676402_0_0_6"/>
<dbReference type="KEGG" id="psd:DSC_07760"/>
<evidence type="ECO:0000313" key="3">
    <source>
        <dbReference type="EMBL" id="AER56203.1"/>
    </source>
</evidence>
<protein>
    <recommendedName>
        <fullName evidence="5">Classical arabinogalactan protein 4</fullName>
    </recommendedName>
</protein>
<organism evidence="3 4">
    <name type="scientific">Pseudoxanthomonas spadix (strain BD-a59)</name>
    <dbReference type="NCBI Taxonomy" id="1045855"/>
    <lineage>
        <taxon>Bacteria</taxon>
        <taxon>Pseudomonadati</taxon>
        <taxon>Pseudomonadota</taxon>
        <taxon>Gammaproteobacteria</taxon>
        <taxon>Lysobacterales</taxon>
        <taxon>Lysobacteraceae</taxon>
        <taxon>Pseudoxanthomonas</taxon>
    </lineage>
</organism>
<name>G7UTV0_PSEUP</name>
<sequence length="157" mass="16271">MQPCRRTVKAFLRKQDIAMKASVISLSAALPLLAVFAAGAQQLRQPTIAPAQSGARTLPQPASPQSRSVASDPGQRSQAPLISPKGPATDANRPVQPSTAAPATPAASARVVDPQGRPISGAVPMGTNQVMDPKTGKVYTTMPHGDGQRIIQPTPKP</sequence>
<feature type="compositionally biased region" description="Polar residues" evidence="1">
    <location>
        <begin position="63"/>
        <end position="80"/>
    </location>
</feature>
<dbReference type="AlphaFoldDB" id="G7UTV0"/>
<feature type="signal peptide" evidence="2">
    <location>
        <begin position="1"/>
        <end position="40"/>
    </location>
</feature>
<feature type="compositionally biased region" description="Low complexity" evidence="1">
    <location>
        <begin position="97"/>
        <end position="109"/>
    </location>
</feature>
<feature type="chain" id="PRO_5003504427" description="Classical arabinogalactan protein 4" evidence="2">
    <location>
        <begin position="41"/>
        <end position="157"/>
    </location>
</feature>
<evidence type="ECO:0000256" key="1">
    <source>
        <dbReference type="SAM" id="MobiDB-lite"/>
    </source>
</evidence>
<dbReference type="STRING" id="1045855.DSC_07760"/>
<evidence type="ECO:0000313" key="4">
    <source>
        <dbReference type="Proteomes" id="UP000005870"/>
    </source>
</evidence>
<reference evidence="3 4" key="1">
    <citation type="journal article" date="2012" name="J. Bacteriol.">
        <title>Complete Genome Sequence of the BTEX-Degrading Bacterium Pseudoxanthomonas spadix BD-a59.</title>
        <authorList>
            <person name="Lee S.H."/>
            <person name="Jin H.M."/>
            <person name="Lee H.J."/>
            <person name="Kim J.M."/>
            <person name="Jeon C.O."/>
        </authorList>
    </citation>
    <scope>NUCLEOTIDE SEQUENCE [LARGE SCALE GENOMIC DNA]</scope>
    <source>
        <strain evidence="3 4">BD-a59</strain>
    </source>
</reference>
<evidence type="ECO:0000256" key="2">
    <source>
        <dbReference type="SAM" id="SignalP"/>
    </source>
</evidence>